<evidence type="ECO:0000313" key="4">
    <source>
        <dbReference type="Proteomes" id="UP000283090"/>
    </source>
</evidence>
<feature type="chain" id="PRO_5019197664" description="SGNH hydrolase-type esterase domain-containing protein" evidence="2">
    <location>
        <begin position="16"/>
        <end position="231"/>
    </location>
</feature>
<dbReference type="RefSeq" id="XP_067489245.1">
    <property type="nucleotide sequence ID" value="XM_067634746.1"/>
</dbReference>
<feature type="region of interest" description="Disordered" evidence="1">
    <location>
        <begin position="212"/>
        <end position="231"/>
    </location>
</feature>
<evidence type="ECO:0000256" key="2">
    <source>
        <dbReference type="SAM" id="SignalP"/>
    </source>
</evidence>
<reference evidence="3 4" key="1">
    <citation type="submission" date="2019-01" db="EMBL/GenBank/DDBJ databases">
        <title>Intercellular communication is required for trap formation in the nematode-trapping fungus Duddingtonia flagrans.</title>
        <authorList>
            <person name="Youssar L."/>
            <person name="Wernet V."/>
            <person name="Hensel N."/>
            <person name="Hildebrandt H.-G."/>
            <person name="Fischer R."/>
        </authorList>
    </citation>
    <scope>NUCLEOTIDE SEQUENCE [LARGE SCALE GENOMIC DNA]</scope>
    <source>
        <strain evidence="3 4">CBS H-5679</strain>
    </source>
</reference>
<evidence type="ECO:0000313" key="3">
    <source>
        <dbReference type="EMBL" id="RVD83701.1"/>
    </source>
</evidence>
<dbReference type="OrthoDB" id="1600564at2759"/>
<dbReference type="GeneID" id="93587791"/>
<evidence type="ECO:0000256" key="1">
    <source>
        <dbReference type="SAM" id="MobiDB-lite"/>
    </source>
</evidence>
<dbReference type="Proteomes" id="UP000283090">
    <property type="component" value="Unassembled WGS sequence"/>
</dbReference>
<name>A0A436ZXK0_ARTFL</name>
<gene>
    <name evidence="3" type="ORF">DFL_005480</name>
</gene>
<comment type="caution">
    <text evidence="3">The sequence shown here is derived from an EMBL/GenBank/DDBJ whole genome shotgun (WGS) entry which is preliminary data.</text>
</comment>
<sequence>MHISIFLGLIAAALAQSVAEATEFPPSEPSAFVTSRIPTSIPLGATFTRSKPETPIPSGPPLRHWFSFGDSYTSTNFSINGIQPSIERPLGNPPAADIWHKQTYNATWIPYITTKFNKSVTLNYNLARKVREFRSEHPVSTIRLIDSYNIIKNINEEQCHGVKNGVWADRLHIKTQVHKVLAKEIAKVLESVAETPINGTVGGTTSLVPTSFEVPTPTMGHGSAATSGTLW</sequence>
<protein>
    <recommendedName>
        <fullName evidence="5">SGNH hydrolase-type esterase domain-containing protein</fullName>
    </recommendedName>
</protein>
<keyword evidence="4" id="KW-1185">Reference proteome</keyword>
<dbReference type="EMBL" id="SAEB01000007">
    <property type="protein sequence ID" value="RVD83701.1"/>
    <property type="molecule type" value="Genomic_DNA"/>
</dbReference>
<proteinExistence type="predicted"/>
<feature type="signal peptide" evidence="2">
    <location>
        <begin position="1"/>
        <end position="15"/>
    </location>
</feature>
<accession>A0A436ZXK0</accession>
<dbReference type="STRING" id="97331.A0A436ZXK0"/>
<keyword evidence="2" id="KW-0732">Signal</keyword>
<dbReference type="AlphaFoldDB" id="A0A436ZXK0"/>
<organism evidence="3 4">
    <name type="scientific">Arthrobotrys flagrans</name>
    <name type="common">Nematode-trapping fungus</name>
    <name type="synonym">Trichothecium flagrans</name>
    <dbReference type="NCBI Taxonomy" id="97331"/>
    <lineage>
        <taxon>Eukaryota</taxon>
        <taxon>Fungi</taxon>
        <taxon>Dikarya</taxon>
        <taxon>Ascomycota</taxon>
        <taxon>Pezizomycotina</taxon>
        <taxon>Orbiliomycetes</taxon>
        <taxon>Orbiliales</taxon>
        <taxon>Orbiliaceae</taxon>
        <taxon>Arthrobotrys</taxon>
    </lineage>
</organism>
<dbReference type="VEuPathDB" id="FungiDB:DFL_005480"/>
<evidence type="ECO:0008006" key="5">
    <source>
        <dbReference type="Google" id="ProtNLM"/>
    </source>
</evidence>